<evidence type="ECO:0000313" key="6">
    <source>
        <dbReference type="Proteomes" id="UP000199421"/>
    </source>
</evidence>
<protein>
    <submittedName>
        <fullName evidence="5">Carbohydrate binding module (Family 6)</fullName>
    </submittedName>
</protein>
<dbReference type="InterPro" id="IPR001547">
    <property type="entry name" value="Glyco_hydro_5"/>
</dbReference>
<evidence type="ECO:0000259" key="4">
    <source>
        <dbReference type="PROSITE" id="PS51175"/>
    </source>
</evidence>
<dbReference type="SUPFAM" id="SSF51445">
    <property type="entry name" value="(Trans)glycosidases"/>
    <property type="match status" value="1"/>
</dbReference>
<accession>A0A1H7UCH9</accession>
<organism evidence="5 6">
    <name type="scientific">Olivibacter domesticus</name>
    <name type="common">Pseudosphingobacterium domesticum</name>
    <dbReference type="NCBI Taxonomy" id="407022"/>
    <lineage>
        <taxon>Bacteria</taxon>
        <taxon>Pseudomonadati</taxon>
        <taxon>Bacteroidota</taxon>
        <taxon>Sphingobacteriia</taxon>
        <taxon>Sphingobacteriales</taxon>
        <taxon>Sphingobacteriaceae</taxon>
        <taxon>Olivibacter</taxon>
    </lineage>
</organism>
<keyword evidence="1" id="KW-0732">Signal</keyword>
<dbReference type="PROSITE" id="PS00659">
    <property type="entry name" value="GLYCOSYL_HYDROL_F5"/>
    <property type="match status" value="1"/>
</dbReference>
<dbReference type="GO" id="GO:0000272">
    <property type="term" value="P:polysaccharide catabolic process"/>
    <property type="evidence" value="ECO:0007669"/>
    <property type="project" value="InterPro"/>
</dbReference>
<sequence>MDVWLTSGSMLNKTNIKYNYKPKIRLKMKLLKYTEKSLLMLMLACVFMISACKRLPEEDVKLMNDANKKMLANGVNNATLPWLHVEGNQIKDEAGNVVTLRGFSLLPNESNDECGTCNTKPISELLALQADTSKGWFSRVVRIGVHQAYSDPVAAFANHIDPFVQQAISLGQYVIVDLHLVSNYGTGGTPQSKVLDFWSYVAPRYANNPQVIFEVYNEPINPDTWTTWKDFIQPVIDTIRAVAPNNLILMGGPQWSTRVNEAAANPFDDHNMAYVYHIYPNQPASTSSLDSKFGNAANSIPIVITEFGWNADPNYSDGVTYGTSGGWGKQFRTYMDNHPHIGWANYIFDNYWKPQMFDWNWNLMSGENQGKFIRDWLFEKQNHNQAGGFIPGPQTAFATQTIPGKIQAENFDNGGQDVSFYETTYDNQGGVYRNTPVDIGTTTDDGGGHTIGYINPGEWLEYTIANINSGTYNVNLRVACGDATPGRSVTIKLDGVTLGTITPTNTGGWDTYQSFTLENVNINAGTNKILRLEFEGIGYNVNWVEFVSGSGTPNEAENLSKWSNGASYAPVNDLNASGGAWVRLAADGAGDFITYTINHTGGQTNYNVYLRYLAGPNRGQCQLYEAGVAKGAIFDQYSANVEYKELLIASNVTLWDGARNFKFEVTGKNASSSGYELSQDYIKLIAMQ</sequence>
<dbReference type="InterPro" id="IPR005084">
    <property type="entry name" value="CBM6"/>
</dbReference>
<dbReference type="AlphaFoldDB" id="A0A1H7UCH9"/>
<dbReference type="EMBL" id="FOAF01000005">
    <property type="protein sequence ID" value="SEL94464.1"/>
    <property type="molecule type" value="Genomic_DNA"/>
</dbReference>
<dbReference type="Pfam" id="PF00150">
    <property type="entry name" value="Cellulase"/>
    <property type="match status" value="1"/>
</dbReference>
<dbReference type="InterPro" id="IPR008979">
    <property type="entry name" value="Galactose-bd-like_sf"/>
</dbReference>
<dbReference type="Gene3D" id="3.20.20.80">
    <property type="entry name" value="Glycosidases"/>
    <property type="match status" value="1"/>
</dbReference>
<dbReference type="InterPro" id="IPR018087">
    <property type="entry name" value="Glyco_hydro_5_CS"/>
</dbReference>
<dbReference type="CDD" id="cd04080">
    <property type="entry name" value="CBM6_cellulase-like"/>
    <property type="match status" value="1"/>
</dbReference>
<dbReference type="SMART" id="SM00606">
    <property type="entry name" value="CBD_IV"/>
    <property type="match status" value="1"/>
</dbReference>
<dbReference type="STRING" id="407022.SAMN05661044_03823"/>
<keyword evidence="6" id="KW-1185">Reference proteome</keyword>
<dbReference type="PANTHER" id="PTHR34142">
    <property type="entry name" value="ENDO-BETA-1,4-GLUCANASE A"/>
    <property type="match status" value="1"/>
</dbReference>
<evidence type="ECO:0000256" key="3">
    <source>
        <dbReference type="ARBA" id="ARBA00023295"/>
    </source>
</evidence>
<dbReference type="PANTHER" id="PTHR34142:SF1">
    <property type="entry name" value="GLYCOSIDE HYDROLASE FAMILY 5 DOMAIN-CONTAINING PROTEIN"/>
    <property type="match status" value="1"/>
</dbReference>
<gene>
    <name evidence="5" type="ORF">SAMN05661044_03823</name>
</gene>
<evidence type="ECO:0000256" key="1">
    <source>
        <dbReference type="ARBA" id="ARBA00022729"/>
    </source>
</evidence>
<proteinExistence type="predicted"/>
<keyword evidence="2" id="KW-0378">Hydrolase</keyword>
<dbReference type="GO" id="GO:0004553">
    <property type="term" value="F:hydrolase activity, hydrolyzing O-glycosyl compounds"/>
    <property type="evidence" value="ECO:0007669"/>
    <property type="project" value="InterPro"/>
</dbReference>
<name>A0A1H7UCH9_OLID1</name>
<evidence type="ECO:0000313" key="5">
    <source>
        <dbReference type="EMBL" id="SEL94464.1"/>
    </source>
</evidence>
<dbReference type="SUPFAM" id="SSF49785">
    <property type="entry name" value="Galactose-binding domain-like"/>
    <property type="match status" value="1"/>
</dbReference>
<dbReference type="Gene3D" id="2.60.120.260">
    <property type="entry name" value="Galactose-binding domain-like"/>
    <property type="match status" value="2"/>
</dbReference>
<evidence type="ECO:0000256" key="2">
    <source>
        <dbReference type="ARBA" id="ARBA00022801"/>
    </source>
</evidence>
<dbReference type="Proteomes" id="UP000199421">
    <property type="component" value="Unassembled WGS sequence"/>
</dbReference>
<dbReference type="Pfam" id="PF03422">
    <property type="entry name" value="CBM_6"/>
    <property type="match status" value="1"/>
</dbReference>
<reference evidence="6" key="1">
    <citation type="submission" date="2016-10" db="EMBL/GenBank/DDBJ databases">
        <authorList>
            <person name="Varghese N."/>
            <person name="Submissions S."/>
        </authorList>
    </citation>
    <scope>NUCLEOTIDE SEQUENCE [LARGE SCALE GENOMIC DNA]</scope>
    <source>
        <strain evidence="6">DSM 18733</strain>
    </source>
</reference>
<dbReference type="InterPro" id="IPR017853">
    <property type="entry name" value="GH"/>
</dbReference>
<dbReference type="OrthoDB" id="9800955at2"/>
<dbReference type="PROSITE" id="PS51175">
    <property type="entry name" value="CBM6"/>
    <property type="match status" value="1"/>
</dbReference>
<keyword evidence="3" id="KW-0326">Glycosidase</keyword>
<dbReference type="InterPro" id="IPR006584">
    <property type="entry name" value="Cellulose-bd_IV"/>
</dbReference>
<dbReference type="GO" id="GO:0030246">
    <property type="term" value="F:carbohydrate binding"/>
    <property type="evidence" value="ECO:0007669"/>
    <property type="project" value="InterPro"/>
</dbReference>
<feature type="domain" description="CBM6" evidence="4">
    <location>
        <begin position="404"/>
        <end position="547"/>
    </location>
</feature>